<dbReference type="PROSITE" id="PS50191">
    <property type="entry name" value="CRAL_TRIO"/>
    <property type="match status" value="1"/>
</dbReference>
<dbReference type="EMBL" id="OE840605">
    <property type="protein sequence ID" value="CAD7591474.1"/>
    <property type="molecule type" value="Genomic_DNA"/>
</dbReference>
<protein>
    <recommendedName>
        <fullName evidence="1">CRAL-TRIO domain-containing protein</fullName>
    </recommendedName>
</protein>
<dbReference type="InterPro" id="IPR036865">
    <property type="entry name" value="CRAL-TRIO_dom_sf"/>
</dbReference>
<name>A0A7R9JWD5_TIMGE</name>
<gene>
    <name evidence="2" type="ORF">TGEB3V08_LOCUS4601</name>
</gene>
<dbReference type="PANTHER" id="PTHR10174:SF224">
    <property type="entry name" value="RETINOL-BINDING PROTEIN PINTA"/>
    <property type="match status" value="1"/>
</dbReference>
<reference evidence="2" key="1">
    <citation type="submission" date="2020-11" db="EMBL/GenBank/DDBJ databases">
        <authorList>
            <person name="Tran Van P."/>
        </authorList>
    </citation>
    <scope>NUCLEOTIDE SEQUENCE</scope>
</reference>
<dbReference type="GO" id="GO:1902936">
    <property type="term" value="F:phosphatidylinositol bisphosphate binding"/>
    <property type="evidence" value="ECO:0007669"/>
    <property type="project" value="TreeGrafter"/>
</dbReference>
<feature type="domain" description="CRAL-TRIO" evidence="1">
    <location>
        <begin position="1"/>
        <end position="118"/>
    </location>
</feature>
<dbReference type="Pfam" id="PF00650">
    <property type="entry name" value="CRAL_TRIO"/>
    <property type="match status" value="1"/>
</dbReference>
<dbReference type="InterPro" id="IPR001251">
    <property type="entry name" value="CRAL-TRIO_dom"/>
</dbReference>
<evidence type="ECO:0000313" key="2">
    <source>
        <dbReference type="EMBL" id="CAD7591474.1"/>
    </source>
</evidence>
<dbReference type="GO" id="GO:0016020">
    <property type="term" value="C:membrane"/>
    <property type="evidence" value="ECO:0007669"/>
    <property type="project" value="TreeGrafter"/>
</dbReference>
<dbReference type="PANTHER" id="PTHR10174">
    <property type="entry name" value="ALPHA-TOCOPHEROL TRANSFER PROTEIN-RELATED"/>
    <property type="match status" value="1"/>
</dbReference>
<dbReference type="Gene3D" id="1.20.5.1200">
    <property type="entry name" value="Alpha-tocopherol transfer"/>
    <property type="match status" value="1"/>
</dbReference>
<dbReference type="SUPFAM" id="SSF52087">
    <property type="entry name" value="CRAL/TRIO domain"/>
    <property type="match status" value="1"/>
</dbReference>
<organism evidence="2">
    <name type="scientific">Timema genevievae</name>
    <name type="common">Walking stick</name>
    <dbReference type="NCBI Taxonomy" id="629358"/>
    <lineage>
        <taxon>Eukaryota</taxon>
        <taxon>Metazoa</taxon>
        <taxon>Ecdysozoa</taxon>
        <taxon>Arthropoda</taxon>
        <taxon>Hexapoda</taxon>
        <taxon>Insecta</taxon>
        <taxon>Pterygota</taxon>
        <taxon>Neoptera</taxon>
        <taxon>Polyneoptera</taxon>
        <taxon>Phasmatodea</taxon>
        <taxon>Timematodea</taxon>
        <taxon>Timematoidea</taxon>
        <taxon>Timematidae</taxon>
        <taxon>Timema</taxon>
    </lineage>
</organism>
<dbReference type="Gene3D" id="3.40.525.10">
    <property type="entry name" value="CRAL-TRIO lipid binding domain"/>
    <property type="match status" value="1"/>
</dbReference>
<dbReference type="PRINTS" id="PR00180">
    <property type="entry name" value="CRETINALDHBP"/>
</dbReference>
<accession>A0A7R9JWD5</accession>
<sequence length="459" mass="51499">MLSMFLNASGYTSPHRTAKVRSNDLSTIRPRRCDAVRCGAVRLRVAGALEGFPAIVSRFHLINCGPVVDKLYALVKPLVKKELLGKIVLHSSGLEDFYKIVPNEVLPKEYGGKAGPIEEAHNEVTYKSTPVRDSSEKEDEEYVEEESCCVTRSEYDEVEKVGAKAVGKQALQKGSHILADIATKELAQKVGDIDKKGVTQAVEGHVDNLNTDVWLKILDATLFMKHVEVSPSISLAIEKTLLRKPAQYHINRVDVKFVTIPKGSNTSTLAYDTLFSGLGIHHQKNRHLITRDMFNKGYFMLAFDLTPDTAGQDSHTSLHTEGNVRFELQFKTDLDTAINSLFYSDHYCSLFAVAKAIGCKQRIFTHLFSTTDLCKNDRLAITLFKRHFASCPKCTRWGAQTCVPALDIKERSYEKIKQHRNWFIEEEKLRVDESKRLGKAKSAGDVFGLEGSFKKLDID</sequence>
<dbReference type="AlphaFoldDB" id="A0A7R9JWD5"/>
<dbReference type="CDD" id="cd00170">
    <property type="entry name" value="SEC14"/>
    <property type="match status" value="1"/>
</dbReference>
<proteinExistence type="predicted"/>
<evidence type="ECO:0000259" key="1">
    <source>
        <dbReference type="PROSITE" id="PS50191"/>
    </source>
</evidence>